<organism evidence="3">
    <name type="scientific">uncultured Caudovirales phage</name>
    <dbReference type="NCBI Taxonomy" id="2100421"/>
    <lineage>
        <taxon>Viruses</taxon>
        <taxon>Duplodnaviria</taxon>
        <taxon>Heunggongvirae</taxon>
        <taxon>Uroviricota</taxon>
        <taxon>Caudoviricetes</taxon>
        <taxon>Peduoviridae</taxon>
        <taxon>Maltschvirus</taxon>
        <taxon>Maltschvirus maltsch</taxon>
    </lineage>
</organism>
<dbReference type="EMBL" id="LR796968">
    <property type="protein sequence ID" value="CAB4178522.1"/>
    <property type="molecule type" value="Genomic_DNA"/>
</dbReference>
<evidence type="ECO:0000313" key="1">
    <source>
        <dbReference type="EMBL" id="CAB4147451.1"/>
    </source>
</evidence>
<evidence type="ECO:0000313" key="4">
    <source>
        <dbReference type="EMBL" id="CAB4219591.1"/>
    </source>
</evidence>
<proteinExistence type="predicted"/>
<accession>A0A6J5QTJ6</accession>
<gene>
    <name evidence="2" type="ORF">UFOVP1017_29</name>
    <name evidence="3" type="ORF">UFOVP1168_29</name>
    <name evidence="4" type="ORF">UFOVP1617_24</name>
    <name evidence="1" type="ORF">UFOVP511_29</name>
</gene>
<protein>
    <submittedName>
        <fullName evidence="3">Uncharacterized protein</fullName>
    </submittedName>
</protein>
<name>A0A6J5QTJ6_9CAUD</name>
<sequence length="76" mass="8904">MYQLKSAPVYRRTFNGSAELFTACWRQYRTLDTDPPTCDADAIDWLDQLAAEESEHARRKVLHLRVMRYLLTTPTV</sequence>
<evidence type="ECO:0000313" key="2">
    <source>
        <dbReference type="EMBL" id="CAB4178522.1"/>
    </source>
</evidence>
<dbReference type="EMBL" id="LR797116">
    <property type="protein sequence ID" value="CAB4187920.1"/>
    <property type="molecule type" value="Genomic_DNA"/>
</dbReference>
<dbReference type="EMBL" id="LR797483">
    <property type="protein sequence ID" value="CAB4219591.1"/>
    <property type="molecule type" value="Genomic_DNA"/>
</dbReference>
<reference evidence="3" key="1">
    <citation type="submission" date="2020-05" db="EMBL/GenBank/DDBJ databases">
        <authorList>
            <person name="Chiriac C."/>
            <person name="Salcher M."/>
            <person name="Ghai R."/>
            <person name="Kavagutti S V."/>
        </authorList>
    </citation>
    <scope>NUCLEOTIDE SEQUENCE</scope>
</reference>
<evidence type="ECO:0000313" key="3">
    <source>
        <dbReference type="EMBL" id="CAB4187920.1"/>
    </source>
</evidence>
<dbReference type="EMBL" id="LR796490">
    <property type="protein sequence ID" value="CAB4147451.1"/>
    <property type="molecule type" value="Genomic_DNA"/>
</dbReference>